<proteinExistence type="predicted"/>
<protein>
    <submittedName>
        <fullName evidence="1">Uncharacterized protein</fullName>
    </submittedName>
</protein>
<gene>
    <name evidence="1" type="ORF">L1987_56504</name>
</gene>
<reference evidence="1 2" key="2">
    <citation type="journal article" date="2022" name="Mol. Ecol. Resour.">
        <title>The genomes of chicory, endive, great burdock and yacon provide insights into Asteraceae paleo-polyploidization history and plant inulin production.</title>
        <authorList>
            <person name="Fan W."/>
            <person name="Wang S."/>
            <person name="Wang H."/>
            <person name="Wang A."/>
            <person name="Jiang F."/>
            <person name="Liu H."/>
            <person name="Zhao H."/>
            <person name="Xu D."/>
            <person name="Zhang Y."/>
        </authorList>
    </citation>
    <scope>NUCLEOTIDE SEQUENCE [LARGE SCALE GENOMIC DNA]</scope>
    <source>
        <strain evidence="2">cv. Yunnan</strain>
        <tissue evidence="1">Leaves</tissue>
    </source>
</reference>
<sequence>MAEVMNIPVDAVEGGSTLDRKDDGGDVNGSGDVEDDNKSYPNENPDASSPPPPPPPPRRHDRDSRERRNDDRDIGRTPNRRSDYYEHRNRSPTGPPHRDYKRRAASPTSHPPPYRDRRGVQSPPPL</sequence>
<dbReference type="Proteomes" id="UP001056120">
    <property type="component" value="Linkage Group LG18"/>
</dbReference>
<evidence type="ECO:0000313" key="1">
    <source>
        <dbReference type="EMBL" id="KAI3756682.1"/>
    </source>
</evidence>
<evidence type="ECO:0000313" key="2">
    <source>
        <dbReference type="Proteomes" id="UP001056120"/>
    </source>
</evidence>
<accession>A0ACB9ECZ8</accession>
<name>A0ACB9ECZ8_9ASTR</name>
<organism evidence="1 2">
    <name type="scientific">Smallanthus sonchifolius</name>
    <dbReference type="NCBI Taxonomy" id="185202"/>
    <lineage>
        <taxon>Eukaryota</taxon>
        <taxon>Viridiplantae</taxon>
        <taxon>Streptophyta</taxon>
        <taxon>Embryophyta</taxon>
        <taxon>Tracheophyta</taxon>
        <taxon>Spermatophyta</taxon>
        <taxon>Magnoliopsida</taxon>
        <taxon>eudicotyledons</taxon>
        <taxon>Gunneridae</taxon>
        <taxon>Pentapetalae</taxon>
        <taxon>asterids</taxon>
        <taxon>campanulids</taxon>
        <taxon>Asterales</taxon>
        <taxon>Asteraceae</taxon>
        <taxon>Asteroideae</taxon>
        <taxon>Heliantheae alliance</taxon>
        <taxon>Millerieae</taxon>
        <taxon>Smallanthus</taxon>
    </lineage>
</organism>
<keyword evidence="2" id="KW-1185">Reference proteome</keyword>
<dbReference type="EMBL" id="CM042035">
    <property type="protein sequence ID" value="KAI3756682.1"/>
    <property type="molecule type" value="Genomic_DNA"/>
</dbReference>
<reference evidence="2" key="1">
    <citation type="journal article" date="2022" name="Mol. Ecol. Resour.">
        <title>The genomes of chicory, endive, great burdock and yacon provide insights into Asteraceae palaeo-polyploidization history and plant inulin production.</title>
        <authorList>
            <person name="Fan W."/>
            <person name="Wang S."/>
            <person name="Wang H."/>
            <person name="Wang A."/>
            <person name="Jiang F."/>
            <person name="Liu H."/>
            <person name="Zhao H."/>
            <person name="Xu D."/>
            <person name="Zhang Y."/>
        </authorList>
    </citation>
    <scope>NUCLEOTIDE SEQUENCE [LARGE SCALE GENOMIC DNA]</scope>
    <source>
        <strain evidence="2">cv. Yunnan</strain>
    </source>
</reference>
<comment type="caution">
    <text evidence="1">The sequence shown here is derived from an EMBL/GenBank/DDBJ whole genome shotgun (WGS) entry which is preliminary data.</text>
</comment>